<evidence type="ECO:0000256" key="1">
    <source>
        <dbReference type="SAM" id="Phobius"/>
    </source>
</evidence>
<keyword evidence="1" id="KW-1133">Transmembrane helix</keyword>
<dbReference type="AlphaFoldDB" id="A0ABD2UZS0"/>
<sequence>FPYSSPPKHFLMATAPLIIFTIFALFGVSSLTAAAETPFVVAHKKASLLKLKSGTERVSVSIDVYNHGSLAIYDVNLTDDSWSTEIFDFVAGNTSNSWEKLDAGSHVSHTFELESKVQTTYYSAPAVITFRIPTKSKLQVAYSTPVPALETLAEKTVAYKLDLAKKLLAQYGSHFSLGLIVYLFVRIIFSPSAKSSAGNAKKRH</sequence>
<comment type="caution">
    <text evidence="2">The sequence shown here is derived from an EMBL/GenBank/DDBJ whole genome shotgun (WGS) entry which is preliminary data.</text>
</comment>
<feature type="transmembrane region" description="Helical" evidence="1">
    <location>
        <begin position="171"/>
        <end position="189"/>
    </location>
</feature>
<evidence type="ECO:0000313" key="3">
    <source>
        <dbReference type="Proteomes" id="UP001627284"/>
    </source>
</evidence>
<proteinExistence type="predicted"/>
<dbReference type="PANTHER" id="PTHR12861">
    <property type="entry name" value="TRANSLOCON-ASSOCIATED PROTEIN, BETA SUBUNIT PRECURSOR TRAP-BETA SIGNAL SEQUENCE RECEPTOR BETA SUBUNIT"/>
    <property type="match status" value="1"/>
</dbReference>
<keyword evidence="3" id="KW-1185">Reference proteome</keyword>
<keyword evidence="1" id="KW-0472">Membrane</keyword>
<reference evidence="2 3" key="1">
    <citation type="submission" date="2024-05" db="EMBL/GenBank/DDBJ databases">
        <title>De novo assembly of an allotetraploid wild potato.</title>
        <authorList>
            <person name="Hosaka A.J."/>
        </authorList>
    </citation>
    <scope>NUCLEOTIDE SEQUENCE [LARGE SCALE GENOMIC DNA]</scope>
    <source>
        <tissue evidence="2">Young leaves</tissue>
    </source>
</reference>
<dbReference type="Pfam" id="PF05753">
    <property type="entry name" value="TRAP_beta"/>
    <property type="match status" value="1"/>
</dbReference>
<dbReference type="Proteomes" id="UP001627284">
    <property type="component" value="Unassembled WGS sequence"/>
</dbReference>
<dbReference type="EMBL" id="JBJKTR010000003">
    <property type="protein sequence ID" value="KAL3374211.1"/>
    <property type="molecule type" value="Genomic_DNA"/>
</dbReference>
<accession>A0ABD2UZS0</accession>
<dbReference type="PANTHER" id="PTHR12861:SF7">
    <property type="entry name" value="TRANSLOCON-ASSOCIATED PROTEIN SUBUNIT BETA-LIKE"/>
    <property type="match status" value="1"/>
</dbReference>
<gene>
    <name evidence="2" type="ORF">AABB24_005930</name>
</gene>
<feature type="non-terminal residue" evidence="2">
    <location>
        <position position="1"/>
    </location>
</feature>
<evidence type="ECO:0000313" key="2">
    <source>
        <dbReference type="EMBL" id="KAL3374211.1"/>
    </source>
</evidence>
<protein>
    <recommendedName>
        <fullName evidence="4">Translocon-associated protein subunit beta</fullName>
    </recommendedName>
</protein>
<name>A0ABD2UZS0_9SOLN</name>
<organism evidence="2 3">
    <name type="scientific">Solanum stoloniferum</name>
    <dbReference type="NCBI Taxonomy" id="62892"/>
    <lineage>
        <taxon>Eukaryota</taxon>
        <taxon>Viridiplantae</taxon>
        <taxon>Streptophyta</taxon>
        <taxon>Embryophyta</taxon>
        <taxon>Tracheophyta</taxon>
        <taxon>Spermatophyta</taxon>
        <taxon>Magnoliopsida</taxon>
        <taxon>eudicotyledons</taxon>
        <taxon>Gunneridae</taxon>
        <taxon>Pentapetalae</taxon>
        <taxon>asterids</taxon>
        <taxon>lamiids</taxon>
        <taxon>Solanales</taxon>
        <taxon>Solanaceae</taxon>
        <taxon>Solanoideae</taxon>
        <taxon>Solaneae</taxon>
        <taxon>Solanum</taxon>
    </lineage>
</organism>
<keyword evidence="1" id="KW-0812">Transmembrane</keyword>
<evidence type="ECO:0008006" key="4">
    <source>
        <dbReference type="Google" id="ProtNLM"/>
    </source>
</evidence>